<dbReference type="Gene3D" id="1.10.10.10">
    <property type="entry name" value="Winged helix-like DNA-binding domain superfamily/Winged helix DNA-binding domain"/>
    <property type="match status" value="1"/>
</dbReference>
<dbReference type="InterPro" id="IPR036390">
    <property type="entry name" value="WH_DNA-bd_sf"/>
</dbReference>
<dbReference type="SMART" id="SM00100">
    <property type="entry name" value="cNMP"/>
    <property type="match status" value="1"/>
</dbReference>
<keyword evidence="2" id="KW-0238">DNA-binding</keyword>
<dbReference type="PANTHER" id="PTHR24567">
    <property type="entry name" value="CRP FAMILY TRANSCRIPTIONAL REGULATORY PROTEIN"/>
    <property type="match status" value="1"/>
</dbReference>
<reference evidence="6 7" key="1">
    <citation type="submission" date="2018-09" db="EMBL/GenBank/DDBJ databases">
        <title>Novel species of Arthrobacter.</title>
        <authorList>
            <person name="Liu Q."/>
            <person name="Xin Y.-H."/>
        </authorList>
    </citation>
    <scope>NUCLEOTIDE SEQUENCE [LARGE SCALE GENOMIC DNA]</scope>
    <source>
        <strain evidence="6 7">Hz2</strain>
    </source>
</reference>
<dbReference type="AlphaFoldDB" id="A0A3A5MFJ3"/>
<evidence type="ECO:0000313" key="6">
    <source>
        <dbReference type="EMBL" id="RJT81082.1"/>
    </source>
</evidence>
<dbReference type="InterPro" id="IPR014710">
    <property type="entry name" value="RmlC-like_jellyroll"/>
</dbReference>
<accession>A0A3A5MFJ3</accession>
<keyword evidence="7" id="KW-1185">Reference proteome</keyword>
<evidence type="ECO:0000259" key="5">
    <source>
        <dbReference type="PROSITE" id="PS51063"/>
    </source>
</evidence>
<feature type="domain" description="HTH crp-type" evidence="5">
    <location>
        <begin position="196"/>
        <end position="268"/>
    </location>
</feature>
<dbReference type="EMBL" id="QZVT01000003">
    <property type="protein sequence ID" value="RJT81082.1"/>
    <property type="molecule type" value="Genomic_DNA"/>
</dbReference>
<evidence type="ECO:0000256" key="3">
    <source>
        <dbReference type="ARBA" id="ARBA00023163"/>
    </source>
</evidence>
<dbReference type="OrthoDB" id="9812325at2"/>
<dbReference type="InterPro" id="IPR012318">
    <property type="entry name" value="HTH_CRP"/>
</dbReference>
<dbReference type="InterPro" id="IPR050397">
    <property type="entry name" value="Env_Response_Regulators"/>
</dbReference>
<evidence type="ECO:0000313" key="7">
    <source>
        <dbReference type="Proteomes" id="UP000272560"/>
    </source>
</evidence>
<evidence type="ECO:0000259" key="4">
    <source>
        <dbReference type="PROSITE" id="PS50042"/>
    </source>
</evidence>
<dbReference type="SMART" id="SM00419">
    <property type="entry name" value="HTH_CRP"/>
    <property type="match status" value="1"/>
</dbReference>
<dbReference type="GO" id="GO:0005829">
    <property type="term" value="C:cytosol"/>
    <property type="evidence" value="ECO:0007669"/>
    <property type="project" value="TreeGrafter"/>
</dbReference>
<comment type="caution">
    <text evidence="6">The sequence shown here is derived from an EMBL/GenBank/DDBJ whole genome shotgun (WGS) entry which is preliminary data.</text>
</comment>
<gene>
    <name evidence="6" type="ORF">D6T63_07880</name>
</gene>
<keyword evidence="1" id="KW-0805">Transcription regulation</keyword>
<dbReference type="CDD" id="cd00038">
    <property type="entry name" value="CAP_ED"/>
    <property type="match status" value="1"/>
</dbReference>
<dbReference type="GO" id="GO:0003677">
    <property type="term" value="F:DNA binding"/>
    <property type="evidence" value="ECO:0007669"/>
    <property type="project" value="UniProtKB-KW"/>
</dbReference>
<dbReference type="InterPro" id="IPR036388">
    <property type="entry name" value="WH-like_DNA-bd_sf"/>
</dbReference>
<evidence type="ECO:0000256" key="1">
    <source>
        <dbReference type="ARBA" id="ARBA00023015"/>
    </source>
</evidence>
<dbReference type="Gene3D" id="2.60.120.10">
    <property type="entry name" value="Jelly Rolls"/>
    <property type="match status" value="1"/>
</dbReference>
<keyword evidence="3" id="KW-0804">Transcription</keyword>
<dbReference type="SUPFAM" id="SSF46785">
    <property type="entry name" value="Winged helix' DNA-binding domain"/>
    <property type="match status" value="1"/>
</dbReference>
<protein>
    <submittedName>
        <fullName evidence="6">Crp/Fnr family transcriptional regulator</fullName>
    </submittedName>
</protein>
<sequence length="278" mass="30259">MTPETPETPVTPVTGQRLNDACSKTVLSAAGTPAKGWAPHEREVDPLAETGEPFSCLNAVEIFADLTAQDMAALDRMSPPKLFSSGELVFSQSQPVTALFILKEGRIRIFRVAEDGKTLTIAILEPGAVFGEMLLVGQQMYDNYAEAIEDSIVCQLTAADVEEHFLSNPKIAVKISRLLGQQVARLEDRLTDMALRPLAARTASTLLTLDDAAPRGRFTYTRSVKLTHEQLAGLLGATREATSKTMADFAARGLIRQGRGRITINDIDGLRRISRSTF</sequence>
<dbReference type="PANTHER" id="PTHR24567:SF74">
    <property type="entry name" value="HTH-TYPE TRANSCRIPTIONAL REGULATOR ARCR"/>
    <property type="match status" value="1"/>
</dbReference>
<name>A0A3A5MFJ3_9MICC</name>
<dbReference type="PROSITE" id="PS50042">
    <property type="entry name" value="CNMP_BINDING_3"/>
    <property type="match status" value="1"/>
</dbReference>
<organism evidence="6 7">
    <name type="scientific">Arthrobacter cheniae</name>
    <dbReference type="NCBI Taxonomy" id="1258888"/>
    <lineage>
        <taxon>Bacteria</taxon>
        <taxon>Bacillati</taxon>
        <taxon>Actinomycetota</taxon>
        <taxon>Actinomycetes</taxon>
        <taxon>Micrococcales</taxon>
        <taxon>Micrococcaceae</taxon>
        <taxon>Arthrobacter</taxon>
    </lineage>
</organism>
<dbReference type="Proteomes" id="UP000272560">
    <property type="component" value="Unassembled WGS sequence"/>
</dbReference>
<dbReference type="InterPro" id="IPR018490">
    <property type="entry name" value="cNMP-bd_dom_sf"/>
</dbReference>
<feature type="domain" description="Cyclic nucleotide-binding" evidence="4">
    <location>
        <begin position="62"/>
        <end position="136"/>
    </location>
</feature>
<dbReference type="InterPro" id="IPR000595">
    <property type="entry name" value="cNMP-bd_dom"/>
</dbReference>
<evidence type="ECO:0000256" key="2">
    <source>
        <dbReference type="ARBA" id="ARBA00023125"/>
    </source>
</evidence>
<dbReference type="SUPFAM" id="SSF51206">
    <property type="entry name" value="cAMP-binding domain-like"/>
    <property type="match status" value="1"/>
</dbReference>
<dbReference type="Pfam" id="PF00027">
    <property type="entry name" value="cNMP_binding"/>
    <property type="match status" value="1"/>
</dbReference>
<dbReference type="GO" id="GO:0003700">
    <property type="term" value="F:DNA-binding transcription factor activity"/>
    <property type="evidence" value="ECO:0007669"/>
    <property type="project" value="TreeGrafter"/>
</dbReference>
<proteinExistence type="predicted"/>
<dbReference type="Pfam" id="PF13545">
    <property type="entry name" value="HTH_Crp_2"/>
    <property type="match status" value="1"/>
</dbReference>
<dbReference type="PROSITE" id="PS51063">
    <property type="entry name" value="HTH_CRP_2"/>
    <property type="match status" value="1"/>
</dbReference>